<evidence type="ECO:0000313" key="2">
    <source>
        <dbReference type="EMBL" id="KNZ47831.1"/>
    </source>
</evidence>
<protein>
    <submittedName>
        <fullName evidence="2">Uncharacterized protein</fullName>
    </submittedName>
</protein>
<gene>
    <name evidence="2" type="ORF">VP01_60g3</name>
</gene>
<dbReference type="EMBL" id="LAVV01011386">
    <property type="protein sequence ID" value="KNZ47831.1"/>
    <property type="molecule type" value="Genomic_DNA"/>
</dbReference>
<evidence type="ECO:0000256" key="1">
    <source>
        <dbReference type="SAM" id="MobiDB-lite"/>
    </source>
</evidence>
<feature type="region of interest" description="Disordered" evidence="1">
    <location>
        <begin position="345"/>
        <end position="371"/>
    </location>
</feature>
<feature type="region of interest" description="Disordered" evidence="1">
    <location>
        <begin position="421"/>
        <end position="445"/>
    </location>
</feature>
<organism evidence="2 3">
    <name type="scientific">Puccinia sorghi</name>
    <dbReference type="NCBI Taxonomy" id="27349"/>
    <lineage>
        <taxon>Eukaryota</taxon>
        <taxon>Fungi</taxon>
        <taxon>Dikarya</taxon>
        <taxon>Basidiomycota</taxon>
        <taxon>Pucciniomycotina</taxon>
        <taxon>Pucciniomycetes</taxon>
        <taxon>Pucciniales</taxon>
        <taxon>Pucciniaceae</taxon>
        <taxon>Puccinia</taxon>
    </lineage>
</organism>
<sequence>MFKLMKMESNPCWCSRSSQGSKQDLEKEVNHMISKTAQQTQPTPGLSNTSAAAKKRGRSPNNSGAPGSSLLNKILRMHLLHRGGRLGAVHIQALIGCNVSPSCMAVQEGDTMHWMWCEFFWQPYLSRCMSCDFQRYTTLPHGLQLTSKLMVPPHSIQSNITDDSTTFQLGLPKHEAHLAHADFISSSCKPGRVMTTSSSAEASTQPHVLLMMFAFDQTMAQLTWYFARGTEPTPPLAKSINTAQSLDFHPLNISMTDQAIPAPATTNVSEATNPKTMANNNATTPPPCQLFSIHDKNPSNKFSMSIKVQGKETASMQQRLPLPKSVHSHSSHLNSMLDSDYLSSHSLGRKRCHPGLQRPQDSDPSWNNPITDHFQTHSVLLLQKKQVKTTHKVQKEPAQTQGPPPFFNLPTDTTIDKTVPASNNPQLPNASFNPPKNCLATTGKT</sequence>
<dbReference type="Proteomes" id="UP000037035">
    <property type="component" value="Unassembled WGS sequence"/>
</dbReference>
<feature type="region of interest" description="Disordered" evidence="1">
    <location>
        <begin position="35"/>
        <end position="68"/>
    </location>
</feature>
<dbReference type="VEuPathDB" id="FungiDB:VP01_60g3"/>
<name>A0A0L6UH29_9BASI</name>
<dbReference type="AlphaFoldDB" id="A0A0L6UH29"/>
<keyword evidence="3" id="KW-1185">Reference proteome</keyword>
<proteinExistence type="predicted"/>
<evidence type="ECO:0000313" key="3">
    <source>
        <dbReference type="Proteomes" id="UP000037035"/>
    </source>
</evidence>
<feature type="compositionally biased region" description="Polar residues" evidence="1">
    <location>
        <begin position="59"/>
        <end position="68"/>
    </location>
</feature>
<feature type="compositionally biased region" description="Polar residues" evidence="1">
    <location>
        <begin position="35"/>
        <end position="51"/>
    </location>
</feature>
<accession>A0A0L6UH29</accession>
<comment type="caution">
    <text evidence="2">The sequence shown here is derived from an EMBL/GenBank/DDBJ whole genome shotgun (WGS) entry which is preliminary data.</text>
</comment>
<reference evidence="2 3" key="1">
    <citation type="submission" date="2015-08" db="EMBL/GenBank/DDBJ databases">
        <title>Next Generation Sequencing and Analysis of the Genome of Puccinia sorghi L Schw, the Causal Agent of Maize Common Rust.</title>
        <authorList>
            <person name="Rochi L."/>
            <person name="Burguener G."/>
            <person name="Darino M."/>
            <person name="Turjanski A."/>
            <person name="Kreff E."/>
            <person name="Dieguez M.J."/>
            <person name="Sacco F."/>
        </authorList>
    </citation>
    <scope>NUCLEOTIDE SEQUENCE [LARGE SCALE GENOMIC DNA]</scope>
    <source>
        <strain evidence="2 3">RO10H11247</strain>
    </source>
</reference>